<evidence type="ECO:0008006" key="8">
    <source>
        <dbReference type="Google" id="ProtNLM"/>
    </source>
</evidence>
<dbReference type="Proteomes" id="UP001165065">
    <property type="component" value="Unassembled WGS sequence"/>
</dbReference>
<dbReference type="InterPro" id="IPR011043">
    <property type="entry name" value="Gal_Oxase/kelch_b-propeller"/>
</dbReference>
<dbReference type="AlphaFoldDB" id="A0A9W7L598"/>
<dbReference type="InterPro" id="IPR009030">
    <property type="entry name" value="Growth_fac_rcpt_cys_sf"/>
</dbReference>
<evidence type="ECO:0000259" key="5">
    <source>
        <dbReference type="Pfam" id="PF24981"/>
    </source>
</evidence>
<dbReference type="InterPro" id="IPR056737">
    <property type="entry name" value="Beta-prop_ATRN-MKLN-like"/>
</dbReference>
<feature type="domain" description="Tyrosine-protein kinase ephrin type A/B receptor-like" evidence="4">
    <location>
        <begin position="744"/>
        <end position="774"/>
    </location>
</feature>
<evidence type="ECO:0000259" key="4">
    <source>
        <dbReference type="Pfam" id="PF07699"/>
    </source>
</evidence>
<evidence type="ECO:0000313" key="7">
    <source>
        <dbReference type="Proteomes" id="UP001165065"/>
    </source>
</evidence>
<dbReference type="InterPro" id="IPR011641">
    <property type="entry name" value="Tyr-kin_ephrin_A/B_rcpt-like"/>
</dbReference>
<feature type="domain" description="Tyrosine-protein kinase ephrin type A/B receptor-like" evidence="4">
    <location>
        <begin position="644"/>
        <end position="692"/>
    </location>
</feature>
<dbReference type="OrthoDB" id="200667at2759"/>
<dbReference type="PANTHER" id="PTHR46967:SF2">
    <property type="entry name" value="SUSHI, VON WILLEBRAND FACTOR TYPE A, EGF AND PENTRAXIN DOMAIN-CONTAINING PROTEIN 1-LIKE"/>
    <property type="match status" value="1"/>
</dbReference>
<dbReference type="PANTHER" id="PTHR46967">
    <property type="entry name" value="INSULIN-LIKE GROWTH FACTOR BINDING PROTEIN,N-TERMINAL"/>
    <property type="match status" value="1"/>
</dbReference>
<dbReference type="Gene3D" id="2.10.50.10">
    <property type="entry name" value="Tumor Necrosis Factor Receptor, subunit A, domain 2"/>
    <property type="match status" value="2"/>
</dbReference>
<keyword evidence="2" id="KW-0677">Repeat</keyword>
<proteinExistence type="predicted"/>
<name>A0A9W7L598_9STRA</name>
<dbReference type="SMART" id="SM01411">
    <property type="entry name" value="Ephrin_rec_like"/>
    <property type="match status" value="9"/>
</dbReference>
<keyword evidence="3" id="KW-0732">Signal</keyword>
<keyword evidence="1" id="KW-0880">Kelch repeat</keyword>
<accession>A0A9W7L598</accession>
<comment type="caution">
    <text evidence="6">The sequence shown here is derived from an EMBL/GenBank/DDBJ whole genome shotgun (WGS) entry which is preliminary data.</text>
</comment>
<evidence type="ECO:0000313" key="6">
    <source>
        <dbReference type="EMBL" id="GMI30381.1"/>
    </source>
</evidence>
<dbReference type="Pfam" id="PF07699">
    <property type="entry name" value="Ephrin_rec_like"/>
    <property type="match status" value="3"/>
</dbReference>
<evidence type="ECO:0000256" key="1">
    <source>
        <dbReference type="ARBA" id="ARBA00022441"/>
    </source>
</evidence>
<feature type="domain" description="Tyrosine-protein kinase ephrin type A/B receptor-like" evidence="4">
    <location>
        <begin position="595"/>
        <end position="638"/>
    </location>
</feature>
<reference evidence="7" key="1">
    <citation type="journal article" date="2023" name="Commun. Biol.">
        <title>Genome analysis of Parmales, the sister group of diatoms, reveals the evolutionary specialization of diatoms from phago-mixotrophs to photoautotrophs.</title>
        <authorList>
            <person name="Ban H."/>
            <person name="Sato S."/>
            <person name="Yoshikawa S."/>
            <person name="Yamada K."/>
            <person name="Nakamura Y."/>
            <person name="Ichinomiya M."/>
            <person name="Sato N."/>
            <person name="Blanc-Mathieu R."/>
            <person name="Endo H."/>
            <person name="Kuwata A."/>
            <person name="Ogata H."/>
        </authorList>
    </citation>
    <scope>NUCLEOTIDE SEQUENCE [LARGE SCALE GENOMIC DNA]</scope>
</reference>
<feature type="domain" description="Attractin/MKLN-like beta-propeller" evidence="5">
    <location>
        <begin position="60"/>
        <end position="202"/>
    </location>
</feature>
<protein>
    <recommendedName>
        <fullName evidence="8">Tyrosine-protein kinase ephrin type A/B receptor-like domain-containing protein</fullName>
    </recommendedName>
</protein>
<dbReference type="InterPro" id="IPR015915">
    <property type="entry name" value="Kelch-typ_b-propeller"/>
</dbReference>
<dbReference type="Pfam" id="PF24981">
    <property type="entry name" value="Beta-prop_ATRN-LZTR1"/>
    <property type="match status" value="1"/>
</dbReference>
<evidence type="ECO:0000256" key="3">
    <source>
        <dbReference type="SAM" id="SignalP"/>
    </source>
</evidence>
<dbReference type="SUPFAM" id="SSF50965">
    <property type="entry name" value="Galactose oxidase, central domain"/>
    <property type="match status" value="1"/>
</dbReference>
<dbReference type="EMBL" id="BRYA01000709">
    <property type="protein sequence ID" value="GMI30381.1"/>
    <property type="molecule type" value="Genomic_DNA"/>
</dbReference>
<evidence type="ECO:0000256" key="2">
    <source>
        <dbReference type="ARBA" id="ARBA00022737"/>
    </source>
</evidence>
<keyword evidence="7" id="KW-1185">Reference proteome</keyword>
<dbReference type="SUPFAM" id="SSF57184">
    <property type="entry name" value="Growth factor receptor domain"/>
    <property type="match status" value="2"/>
</dbReference>
<organism evidence="6 7">
    <name type="scientific">Triparma columacea</name>
    <dbReference type="NCBI Taxonomy" id="722753"/>
    <lineage>
        <taxon>Eukaryota</taxon>
        <taxon>Sar</taxon>
        <taxon>Stramenopiles</taxon>
        <taxon>Ochrophyta</taxon>
        <taxon>Bolidophyceae</taxon>
        <taxon>Parmales</taxon>
        <taxon>Triparmaceae</taxon>
        <taxon>Triparma</taxon>
    </lineage>
</organism>
<feature type="signal peptide" evidence="3">
    <location>
        <begin position="1"/>
        <end position="17"/>
    </location>
</feature>
<dbReference type="Gene3D" id="2.120.10.80">
    <property type="entry name" value="Kelch-type beta propeller"/>
    <property type="match status" value="2"/>
</dbReference>
<feature type="chain" id="PRO_5040835705" description="Tyrosine-protein kinase ephrin type A/B receptor-like domain-containing protein" evidence="3">
    <location>
        <begin position="18"/>
        <end position="1141"/>
    </location>
</feature>
<sequence length="1141" mass="117957">MFLHVLLSCLLLHTTSSSSCIDFLQTNPLAPGDQWRITGSSITRHSHSATAIDASNVVLFGGISTSVGRSKVSDDRSVHVYNSETGTIMQSAPTVNFKGWPQARFGHSAWAWKGGAYIYGGFVQDYSSEMWRFDYEGFASGVNMNSTWRQVNDTSSNAVVPIPVYGHTTTSIHSSDTSQVLVVFGGTTTGGSAVSSVYLLQLADTGGVGACDPLMIGAGGDCADFVIKRSDTEATWSNPGGLGTGPSARSAHAAVSPSASFCTYIFGGIDSLSGNIYGDLWKLCPDGIAASANGNSVAWATTNFVWEEIVPSGTFQPTPRFGHIMGELSRGRILVHGGSGDWPNLFMEKEAEYDLFMGLWVEIAPGLGSSSKVRGHKSAIVNASKILYFGGEDENGQIHGEVWSTNFTAVACNDGFATVYCSDNSRVVCEPCVRGKYAEAGDYACMACDSGKFAALNESSACDLCGRGEYGDGSSGAWDPNHCVKCEAGKSSDATGAADESTCATCPGGQFSKVGWYNCSTCEGGKFSDPESEECGSCLAGTFSGTGAAMCSNCVAGKFSATDEATSCDNCLKGTFSVAGSIECTDCSPGKIAASDGAGSCTDCGTGRYQENSGESICLKCGLGKASSGVGASSSSTCIDCLPGTFASAQGQASCGACQAGRYQESPGMSSCSLCGYGKYSVDTSASSESTCINCPVGRFTANEGSSGYSDCSSCPAGKYSIPISGLGCRDCERGRYTATAVMAEKFECELCDRNTYSGNLGATACQNCGTGTYSHLGYASCVDCTTDKTSSSGIEHLEGSLQGFFQDEEMVGWGGGGAGDSWIDGVMGPLGSNSNVYEQDASGTGSDVLNATAELWFEGLMPLTLRGFGKATGVAAGGGGASIALLLSVDAVTFEEVLVVDLDVGGVGDGVWQYIEGVFKPNANQVAKRAKVEVRSFGGVAGSTVQWTGVGLYNYPPMSCACTDGFYMNLDTPNCRTCSPQPSCRVDHATCYRCPAGFKCMSDVIQSCPVGFYSWGGDKDCHPCPAGWVCANGLTLPCASEGKVEEGGSCVACPVGHNCRNGVEEPCPPGTYSKGGEGAGGKQCIPCEPGRYAGGTGNGRCEDCEKGKTSGHGREDCEVCPREESTGGVGAFLCVSGAGV</sequence>
<gene>
    <name evidence="6" type="ORF">TrCOL_g10469</name>
</gene>